<evidence type="ECO:0000256" key="2">
    <source>
        <dbReference type="ARBA" id="ARBA00022679"/>
    </source>
</evidence>
<dbReference type="InterPro" id="IPR011914">
    <property type="entry name" value="RfaE_dom_II"/>
</dbReference>
<dbReference type="GO" id="GO:0016779">
    <property type="term" value="F:nucleotidyltransferase activity"/>
    <property type="evidence" value="ECO:0007669"/>
    <property type="project" value="UniProtKB-KW"/>
</dbReference>
<reference evidence="9 10" key="1">
    <citation type="submission" date="2021-12" db="EMBL/GenBank/DDBJ databases">
        <title>Genome sequence of Kibdelosporangium philippinense ATCC 49844.</title>
        <authorList>
            <person name="Fedorov E.A."/>
            <person name="Omeragic M."/>
            <person name="Shalygina K.F."/>
            <person name="Maclea K.S."/>
        </authorList>
    </citation>
    <scope>NUCLEOTIDE SEQUENCE [LARGE SCALE GENOMIC DNA]</scope>
    <source>
        <strain evidence="9 10">ATCC 49844</strain>
    </source>
</reference>
<evidence type="ECO:0000259" key="8">
    <source>
        <dbReference type="Pfam" id="PF01467"/>
    </source>
</evidence>
<keyword evidence="6" id="KW-0119">Carbohydrate metabolism</keyword>
<accession>A0ABS8Z9B2</accession>
<evidence type="ECO:0000256" key="5">
    <source>
        <dbReference type="ARBA" id="ARBA00022840"/>
    </source>
</evidence>
<dbReference type="InterPro" id="IPR014729">
    <property type="entry name" value="Rossmann-like_a/b/a_fold"/>
</dbReference>
<evidence type="ECO:0000313" key="10">
    <source>
        <dbReference type="Proteomes" id="UP001521150"/>
    </source>
</evidence>
<dbReference type="NCBIfam" id="TIGR02199">
    <property type="entry name" value="rfaE_dom_II"/>
    <property type="match status" value="1"/>
</dbReference>
<evidence type="ECO:0000256" key="7">
    <source>
        <dbReference type="ARBA" id="ARBA00047428"/>
    </source>
</evidence>
<sequence length="153" mass="16510">MAVTESLVQFVARHRAAGHRIVFTNGCFDVLHRGHVTYLEQAKQRGDVLIVALNDDASVTRLKGSDRPVNTVADRAAVLAGLSCVDYVVQFTEDTPARLIELIKPDVYAKGGDYTTLPESGMVRSFGGEVAILDHVAGQSTTATITRIRKGKG</sequence>
<keyword evidence="5" id="KW-0067">ATP-binding</keyword>
<dbReference type="Proteomes" id="UP001521150">
    <property type="component" value="Unassembled WGS sequence"/>
</dbReference>
<evidence type="ECO:0000256" key="4">
    <source>
        <dbReference type="ARBA" id="ARBA00022741"/>
    </source>
</evidence>
<evidence type="ECO:0000256" key="3">
    <source>
        <dbReference type="ARBA" id="ARBA00022695"/>
    </source>
</evidence>
<dbReference type="Pfam" id="PF01467">
    <property type="entry name" value="CTP_transf_like"/>
    <property type="match status" value="1"/>
</dbReference>
<proteinExistence type="predicted"/>
<keyword evidence="2" id="KW-0808">Transferase</keyword>
<organism evidence="9 10">
    <name type="scientific">Kibdelosporangium philippinense</name>
    <dbReference type="NCBI Taxonomy" id="211113"/>
    <lineage>
        <taxon>Bacteria</taxon>
        <taxon>Bacillati</taxon>
        <taxon>Actinomycetota</taxon>
        <taxon>Actinomycetes</taxon>
        <taxon>Pseudonocardiales</taxon>
        <taxon>Pseudonocardiaceae</taxon>
        <taxon>Kibdelosporangium</taxon>
    </lineage>
</organism>
<keyword evidence="4" id="KW-0547">Nucleotide-binding</keyword>
<comment type="catalytic activity">
    <reaction evidence="7">
        <text>D-glycero-beta-D-manno-heptose 1-phosphate + ATP + H(+) = ADP-D-glycero-beta-D-manno-heptose + diphosphate</text>
        <dbReference type="Rhea" id="RHEA:27465"/>
        <dbReference type="ChEBI" id="CHEBI:15378"/>
        <dbReference type="ChEBI" id="CHEBI:30616"/>
        <dbReference type="ChEBI" id="CHEBI:33019"/>
        <dbReference type="ChEBI" id="CHEBI:59967"/>
        <dbReference type="ChEBI" id="CHEBI:61593"/>
        <dbReference type="EC" id="2.7.7.70"/>
    </reaction>
</comment>
<comment type="caution">
    <text evidence="9">The sequence shown here is derived from an EMBL/GenBank/DDBJ whole genome shotgun (WGS) entry which is preliminary data.</text>
</comment>
<dbReference type="PANTHER" id="PTHR43793">
    <property type="entry name" value="FAD SYNTHASE"/>
    <property type="match status" value="1"/>
</dbReference>
<keyword evidence="3 9" id="KW-0548">Nucleotidyltransferase</keyword>
<name>A0ABS8Z9B2_9PSEU</name>
<dbReference type="InterPro" id="IPR050385">
    <property type="entry name" value="Archaeal_FAD_synthase"/>
</dbReference>
<feature type="domain" description="Cytidyltransferase-like" evidence="8">
    <location>
        <begin position="23"/>
        <end position="116"/>
    </location>
</feature>
<dbReference type="InterPro" id="IPR004821">
    <property type="entry name" value="Cyt_trans-like"/>
</dbReference>
<evidence type="ECO:0000256" key="6">
    <source>
        <dbReference type="ARBA" id="ARBA00023277"/>
    </source>
</evidence>
<gene>
    <name evidence="9" type="primary">rfaE2</name>
    <name evidence="9" type="ORF">LWC34_12800</name>
</gene>
<dbReference type="NCBIfam" id="TIGR00125">
    <property type="entry name" value="cyt_tran_rel"/>
    <property type="match status" value="1"/>
</dbReference>
<dbReference type="SUPFAM" id="SSF52374">
    <property type="entry name" value="Nucleotidylyl transferase"/>
    <property type="match status" value="1"/>
</dbReference>
<dbReference type="PANTHER" id="PTHR43793:SF2">
    <property type="entry name" value="BIFUNCTIONAL PROTEIN HLDE"/>
    <property type="match status" value="1"/>
</dbReference>
<evidence type="ECO:0000313" key="9">
    <source>
        <dbReference type="EMBL" id="MCE7003699.1"/>
    </source>
</evidence>
<dbReference type="EC" id="2.7.7.70" evidence="1"/>
<dbReference type="EMBL" id="JAJVCN010000001">
    <property type="protein sequence ID" value="MCE7003699.1"/>
    <property type="molecule type" value="Genomic_DNA"/>
</dbReference>
<evidence type="ECO:0000256" key="1">
    <source>
        <dbReference type="ARBA" id="ARBA00012519"/>
    </source>
</evidence>
<dbReference type="RefSeq" id="WP_233725269.1">
    <property type="nucleotide sequence ID" value="NZ_JAJVCN010000001.1"/>
</dbReference>
<keyword evidence="10" id="KW-1185">Reference proteome</keyword>
<protein>
    <recommendedName>
        <fullName evidence="1">D-glycero-beta-D-manno-heptose 1-phosphate adenylyltransferase</fullName>
        <ecNumber evidence="1">2.7.7.70</ecNumber>
    </recommendedName>
</protein>
<dbReference type="Gene3D" id="3.40.50.620">
    <property type="entry name" value="HUPs"/>
    <property type="match status" value="1"/>
</dbReference>